<sequence length="150" mass="17146">MKNNILKILAFSGLIASCTPAHTLFVKNNTKERIEFVVELKEKTATAQDLLICKELVPDEKLDHKAFMEYSKEGKCYSQKITAINKTSYKFNLPENYTVNIVPNSSVYPFHNIYYFIGDKKCFVNVENGPDCKQRVNKLPSLVSITEITE</sequence>
<evidence type="ECO:0000313" key="2">
    <source>
        <dbReference type="EMBL" id="SFN27242.1"/>
    </source>
</evidence>
<reference evidence="3" key="1">
    <citation type="submission" date="2016-10" db="EMBL/GenBank/DDBJ databases">
        <authorList>
            <person name="Varghese N."/>
            <person name="Submissions S."/>
        </authorList>
    </citation>
    <scope>NUCLEOTIDE SEQUENCE [LARGE SCALE GENOMIC DNA]</scope>
    <source>
        <strain evidence="3">DSM 25575</strain>
    </source>
</reference>
<proteinExistence type="predicted"/>
<keyword evidence="1" id="KW-0732">Signal</keyword>
<name>A0A1I4XN70_CHROL</name>
<accession>A0A1I4XN70</accession>
<organism evidence="2 3">
    <name type="scientific">Chryseobacterium oleae</name>
    <dbReference type="NCBI Taxonomy" id="491207"/>
    <lineage>
        <taxon>Bacteria</taxon>
        <taxon>Pseudomonadati</taxon>
        <taxon>Bacteroidota</taxon>
        <taxon>Flavobacteriia</taxon>
        <taxon>Flavobacteriales</taxon>
        <taxon>Weeksellaceae</taxon>
        <taxon>Chryseobacterium group</taxon>
        <taxon>Chryseobacterium</taxon>
    </lineage>
</organism>
<feature type="chain" id="PRO_5011436220" description="Lipoprotein" evidence="1">
    <location>
        <begin position="24"/>
        <end position="150"/>
    </location>
</feature>
<feature type="signal peptide" evidence="1">
    <location>
        <begin position="1"/>
        <end position="23"/>
    </location>
</feature>
<dbReference type="EMBL" id="FOVD01000002">
    <property type="protein sequence ID" value="SFN27242.1"/>
    <property type="molecule type" value="Genomic_DNA"/>
</dbReference>
<protein>
    <recommendedName>
        <fullName evidence="4">Lipoprotein</fullName>
    </recommendedName>
</protein>
<gene>
    <name evidence="2" type="ORF">SAMN05421594_1978</name>
</gene>
<dbReference type="OrthoDB" id="1250592at2"/>
<evidence type="ECO:0008006" key="4">
    <source>
        <dbReference type="Google" id="ProtNLM"/>
    </source>
</evidence>
<evidence type="ECO:0000256" key="1">
    <source>
        <dbReference type="SAM" id="SignalP"/>
    </source>
</evidence>
<dbReference type="Proteomes" id="UP000198769">
    <property type="component" value="Unassembled WGS sequence"/>
</dbReference>
<dbReference type="AlphaFoldDB" id="A0A1I4XN70"/>
<dbReference type="RefSeq" id="WP_090024275.1">
    <property type="nucleotide sequence ID" value="NZ_FOVD01000002.1"/>
</dbReference>
<evidence type="ECO:0000313" key="3">
    <source>
        <dbReference type="Proteomes" id="UP000198769"/>
    </source>
</evidence>
<keyword evidence="3" id="KW-1185">Reference proteome</keyword>
<dbReference type="PROSITE" id="PS51257">
    <property type="entry name" value="PROKAR_LIPOPROTEIN"/>
    <property type="match status" value="1"/>
</dbReference>